<dbReference type="GO" id="GO:0016740">
    <property type="term" value="F:transferase activity"/>
    <property type="evidence" value="ECO:0007669"/>
    <property type="project" value="UniProtKB-KW"/>
</dbReference>
<keyword evidence="3" id="KW-1185">Reference proteome</keyword>
<dbReference type="CDD" id="cd06661">
    <property type="entry name" value="GGCT_like"/>
    <property type="match status" value="1"/>
</dbReference>
<dbReference type="Pfam" id="PF06094">
    <property type="entry name" value="GGACT"/>
    <property type="match status" value="1"/>
</dbReference>
<dbReference type="Gene3D" id="3.10.490.10">
    <property type="entry name" value="Gamma-glutamyl cyclotransferase-like"/>
    <property type="match status" value="1"/>
</dbReference>
<dbReference type="InterPro" id="IPR013024">
    <property type="entry name" value="GGCT-like"/>
</dbReference>
<evidence type="ECO:0000313" key="3">
    <source>
        <dbReference type="Proteomes" id="UP000321580"/>
    </source>
</evidence>
<protein>
    <submittedName>
        <fullName evidence="2">Gamma-glutamylcyclotransferase</fullName>
    </submittedName>
</protein>
<sequence length="162" mass="17829">MAISRILSPGPLTGSSLTPASMATCMSQPEHLFVYGTLRSEIGAGPARYLQEWARCIGPGRAQGQLYSVGDYPGMLPASAEDEWVWGEVYRIEEAASLYRLLDAYEGCDGSSPVPHEYSRGCVEVELAGGRRLMAACYWYAWPVIGLERIVSGDYVGWRQQK</sequence>
<dbReference type="InterPro" id="IPR036568">
    <property type="entry name" value="GGCT-like_sf"/>
</dbReference>
<keyword evidence="2" id="KW-0808">Transferase</keyword>
<proteinExistence type="predicted"/>
<accession>A0A5C6RJG5</accession>
<evidence type="ECO:0000313" key="2">
    <source>
        <dbReference type="EMBL" id="TXB62347.1"/>
    </source>
</evidence>
<dbReference type="EMBL" id="VOOR01000031">
    <property type="protein sequence ID" value="TXB62347.1"/>
    <property type="molecule type" value="Genomic_DNA"/>
</dbReference>
<reference evidence="2 3" key="1">
    <citation type="submission" date="2019-08" db="EMBL/GenBank/DDBJ databases">
        <title>Genome of Phaeodactylibacter luteus.</title>
        <authorList>
            <person name="Bowman J.P."/>
        </authorList>
    </citation>
    <scope>NUCLEOTIDE SEQUENCE [LARGE SCALE GENOMIC DNA]</scope>
    <source>
        <strain evidence="2 3">KCTC 42180</strain>
    </source>
</reference>
<dbReference type="SUPFAM" id="SSF110857">
    <property type="entry name" value="Gamma-glutamyl cyclotransferase-like"/>
    <property type="match status" value="1"/>
</dbReference>
<name>A0A5C6RJG5_9BACT</name>
<dbReference type="AlphaFoldDB" id="A0A5C6RJG5"/>
<dbReference type="InterPro" id="IPR009288">
    <property type="entry name" value="AIG2-like_dom"/>
</dbReference>
<comment type="caution">
    <text evidence="2">The sequence shown here is derived from an EMBL/GenBank/DDBJ whole genome shotgun (WGS) entry which is preliminary data.</text>
</comment>
<gene>
    <name evidence="2" type="ORF">FRY97_14395</name>
</gene>
<evidence type="ECO:0000259" key="1">
    <source>
        <dbReference type="Pfam" id="PF06094"/>
    </source>
</evidence>
<dbReference type="Proteomes" id="UP000321580">
    <property type="component" value="Unassembled WGS sequence"/>
</dbReference>
<organism evidence="2 3">
    <name type="scientific">Phaeodactylibacter luteus</name>
    <dbReference type="NCBI Taxonomy" id="1564516"/>
    <lineage>
        <taxon>Bacteria</taxon>
        <taxon>Pseudomonadati</taxon>
        <taxon>Bacteroidota</taxon>
        <taxon>Saprospiria</taxon>
        <taxon>Saprospirales</taxon>
        <taxon>Haliscomenobacteraceae</taxon>
        <taxon>Phaeodactylibacter</taxon>
    </lineage>
</organism>
<dbReference type="OrthoDB" id="482277at2"/>
<feature type="domain" description="Gamma-glutamylcyclotransferase AIG2-like" evidence="1">
    <location>
        <begin position="32"/>
        <end position="155"/>
    </location>
</feature>